<accession>H6L6X6</accession>
<dbReference type="KEGG" id="sgn:SGRA_3685"/>
<dbReference type="Proteomes" id="UP000007519">
    <property type="component" value="Chromosome"/>
</dbReference>
<organism evidence="2 3">
    <name type="scientific">Saprospira grandis (strain Lewin)</name>
    <dbReference type="NCBI Taxonomy" id="984262"/>
    <lineage>
        <taxon>Bacteria</taxon>
        <taxon>Pseudomonadati</taxon>
        <taxon>Bacteroidota</taxon>
        <taxon>Saprospiria</taxon>
        <taxon>Saprospirales</taxon>
        <taxon>Saprospiraceae</taxon>
        <taxon>Saprospira</taxon>
    </lineage>
</organism>
<sequence>MCSSAAKPQTKQKTCFFVQGRANSELRNVAPAEGGRPQKTSIKKRRASQIIGSPSVIF</sequence>
<evidence type="ECO:0000313" key="3">
    <source>
        <dbReference type="Proteomes" id="UP000007519"/>
    </source>
</evidence>
<dbReference type="AlphaFoldDB" id="H6L6X6"/>
<dbReference type="STRING" id="984262.SGRA_3685"/>
<evidence type="ECO:0000256" key="1">
    <source>
        <dbReference type="SAM" id="MobiDB-lite"/>
    </source>
</evidence>
<evidence type="ECO:0000313" key="2">
    <source>
        <dbReference type="EMBL" id="AFC26406.1"/>
    </source>
</evidence>
<keyword evidence="3" id="KW-1185">Reference proteome</keyword>
<gene>
    <name evidence="2" type="ordered locus">SGRA_3685</name>
</gene>
<proteinExistence type="predicted"/>
<dbReference type="HOGENOM" id="CLU_190754_1_0_10"/>
<protein>
    <submittedName>
        <fullName evidence="2">Uncharacterized protein</fullName>
    </submittedName>
</protein>
<name>H6L6X6_SAPGL</name>
<dbReference type="EMBL" id="CP002831">
    <property type="protein sequence ID" value="AFC26406.1"/>
    <property type="molecule type" value="Genomic_DNA"/>
</dbReference>
<feature type="region of interest" description="Disordered" evidence="1">
    <location>
        <begin position="30"/>
        <end position="58"/>
    </location>
</feature>
<reference evidence="2 3" key="1">
    <citation type="journal article" date="2012" name="Stand. Genomic Sci.">
        <title>Complete genome sequencing and analysis of Saprospira grandis str. Lewin, a predatory marine bacterium.</title>
        <authorList>
            <person name="Saw J.H."/>
            <person name="Yuryev A."/>
            <person name="Kanbe M."/>
            <person name="Hou S."/>
            <person name="Young A.G."/>
            <person name="Aizawa S."/>
            <person name="Alam M."/>
        </authorList>
    </citation>
    <scope>NUCLEOTIDE SEQUENCE [LARGE SCALE GENOMIC DNA]</scope>
    <source>
        <strain evidence="2 3">Lewin</strain>
    </source>
</reference>